<dbReference type="AlphaFoldDB" id="A0A7X0NDS3"/>
<feature type="domain" description="Alginate export" evidence="2">
    <location>
        <begin position="47"/>
        <end position="173"/>
    </location>
</feature>
<gene>
    <name evidence="3" type="ORF">HNQ55_000009</name>
</gene>
<dbReference type="EMBL" id="JACHHU010000001">
    <property type="protein sequence ID" value="MBB6541535.1"/>
    <property type="molecule type" value="Genomic_DNA"/>
</dbReference>
<feature type="signal peptide" evidence="1">
    <location>
        <begin position="1"/>
        <end position="30"/>
    </location>
</feature>
<dbReference type="Gene3D" id="2.40.160.10">
    <property type="entry name" value="Porin"/>
    <property type="match status" value="1"/>
</dbReference>
<protein>
    <recommendedName>
        <fullName evidence="2">Alginate export domain-containing protein</fullName>
    </recommendedName>
</protein>
<dbReference type="SUPFAM" id="SSF56935">
    <property type="entry name" value="Porins"/>
    <property type="match status" value="1"/>
</dbReference>
<dbReference type="InterPro" id="IPR025388">
    <property type="entry name" value="Alginate_export_dom"/>
</dbReference>
<keyword evidence="4" id="KW-1185">Reference proteome</keyword>
<reference evidence="3 4" key="1">
    <citation type="submission" date="2020-08" db="EMBL/GenBank/DDBJ databases">
        <title>Genomic Encyclopedia of Type Strains, Phase IV (KMG-IV): sequencing the most valuable type-strain genomes for metagenomic binning, comparative biology and taxonomic classification.</title>
        <authorList>
            <person name="Goeker M."/>
        </authorList>
    </citation>
    <scope>NUCLEOTIDE SEQUENCE [LARGE SCALE GENOMIC DNA]</scope>
    <source>
        <strain evidence="3 4">DSM 26287</strain>
    </source>
</reference>
<proteinExistence type="predicted"/>
<feature type="chain" id="PRO_5030631304" description="Alginate export domain-containing protein" evidence="1">
    <location>
        <begin position="31"/>
        <end position="405"/>
    </location>
</feature>
<evidence type="ECO:0000313" key="4">
    <source>
        <dbReference type="Proteomes" id="UP000537141"/>
    </source>
</evidence>
<dbReference type="Proteomes" id="UP000537141">
    <property type="component" value="Unassembled WGS sequence"/>
</dbReference>
<dbReference type="RefSeq" id="WP_184420867.1">
    <property type="nucleotide sequence ID" value="NZ_AP027362.1"/>
</dbReference>
<sequence>MKTIVKSHSPLKLALLTGAISLALSGQAQASTIDDIAKAVKDSTVNVNLRYRLESVDQDGIDKDAIASTLKSRLTWKSGPINNLTFNVEVDNVTAIFVDDYNSTANGKTQYPVIADPEGTDLNQANVKYTGESLTFVGGRQRITHNNQRFVGGVAWRQNEQTYDAARFIYNVSDDVSFDYSYVFNVNRIFGPNDGAQVADWHGSFHLVNAEFKANEAHKFNAFAYLLDNEVSLGNSSNTYGIDYTGNFGKVTANLSYATQSDGYDNPKDFTADYYKAELSGKAGPIVLTAGYEVLGSDNGVGFSTPLATLHKFQGFADKFLGTPGTGIEDLYVTAATTVNGVKLAATYHDFSANSGGASYGSELDLVAAYSFSKHVSGLLKFAAYDADELGTDTNKLWAMATFAF</sequence>
<dbReference type="InterPro" id="IPR023614">
    <property type="entry name" value="Porin_dom_sf"/>
</dbReference>
<name>A0A7X0NDS3_9GAMM</name>
<organism evidence="3 4">
    <name type="scientific">Thalassotalea piscium</name>
    <dbReference type="NCBI Taxonomy" id="1230533"/>
    <lineage>
        <taxon>Bacteria</taxon>
        <taxon>Pseudomonadati</taxon>
        <taxon>Pseudomonadota</taxon>
        <taxon>Gammaproteobacteria</taxon>
        <taxon>Alteromonadales</taxon>
        <taxon>Colwelliaceae</taxon>
        <taxon>Thalassotalea</taxon>
    </lineage>
</organism>
<evidence type="ECO:0000313" key="3">
    <source>
        <dbReference type="EMBL" id="MBB6541535.1"/>
    </source>
</evidence>
<accession>A0A7X0NDS3</accession>
<comment type="caution">
    <text evidence="3">The sequence shown here is derived from an EMBL/GenBank/DDBJ whole genome shotgun (WGS) entry which is preliminary data.</text>
</comment>
<evidence type="ECO:0000259" key="2">
    <source>
        <dbReference type="Pfam" id="PF13372"/>
    </source>
</evidence>
<evidence type="ECO:0000256" key="1">
    <source>
        <dbReference type="SAM" id="SignalP"/>
    </source>
</evidence>
<keyword evidence="1" id="KW-0732">Signal</keyword>
<dbReference type="Pfam" id="PF13372">
    <property type="entry name" value="Alginate_exp"/>
    <property type="match status" value="1"/>
</dbReference>